<feature type="chain" id="PRO_5019729515" evidence="1">
    <location>
        <begin position="20"/>
        <end position="219"/>
    </location>
</feature>
<dbReference type="NCBIfam" id="NF011697">
    <property type="entry name" value="PRK15117.1"/>
    <property type="match status" value="1"/>
</dbReference>
<dbReference type="PANTHER" id="PTHR36573">
    <property type="entry name" value="INTERMEMBRANE PHOSPHOLIPID TRANSPORT SYSTEM BINDING PROTEIN MLAC"/>
    <property type="match status" value="1"/>
</dbReference>
<sequence length="219" mass="24719">MLKKIMMVTLLFFVPVVIAAPNNNENPYKQMEVAADQIFSSINNQAEKIKRNPEILREIVKQDLLPHIQTKYAGALVLGSYYKSATPAQRDAYFAAFENYLIQAFSQALSMYKGQQYQIEQAKDLTGKNMVSIRVLLINADANQAPIRLDFQWRKNTVSGEWKAYDLIAEGVSMITTKQTEWATILRTDGIDALTKQLNSLAKQKIDLDADIPQSTPAK</sequence>
<reference evidence="2 3" key="1">
    <citation type="submission" date="2018-10" db="EMBL/GenBank/DDBJ databases">
        <title>Genomic Encyclopedia of Type Strains, Phase IV (KMG-IV): sequencing the most valuable type-strain genomes for metagenomic binning, comparative biology and taxonomic classification.</title>
        <authorList>
            <person name="Goeker M."/>
        </authorList>
    </citation>
    <scope>NUCLEOTIDE SEQUENCE [LARGE SCALE GENOMIC DNA]</scope>
    <source>
        <strain evidence="2 3">DSM 22228</strain>
    </source>
</reference>
<gene>
    <name evidence="2" type="ORF">DES39_1915</name>
</gene>
<evidence type="ECO:0000313" key="2">
    <source>
        <dbReference type="EMBL" id="RKS84701.1"/>
    </source>
</evidence>
<dbReference type="Gene3D" id="3.10.450.710">
    <property type="entry name" value="Tgt2/MlaC"/>
    <property type="match status" value="1"/>
</dbReference>
<dbReference type="RefSeq" id="WP_121145552.1">
    <property type="nucleotide sequence ID" value="NZ_RBWY01000004.1"/>
</dbReference>
<dbReference type="OrthoDB" id="9787053at2"/>
<keyword evidence="1" id="KW-0732">Signal</keyword>
<dbReference type="PIRSF" id="PIRSF004649">
    <property type="entry name" value="MlaC"/>
    <property type="match status" value="1"/>
</dbReference>
<accession>A0A495RBI6</accession>
<proteinExistence type="predicted"/>
<keyword evidence="3" id="KW-1185">Reference proteome</keyword>
<evidence type="ECO:0000256" key="1">
    <source>
        <dbReference type="SAM" id="SignalP"/>
    </source>
</evidence>
<comment type="caution">
    <text evidence="2">The sequence shown here is derived from an EMBL/GenBank/DDBJ whole genome shotgun (WGS) entry which is preliminary data.</text>
</comment>
<dbReference type="InterPro" id="IPR042245">
    <property type="entry name" value="Tgt2/MlaC_sf"/>
</dbReference>
<protein>
    <submittedName>
        <fullName evidence="2">Phospholipid transport system substrate-binding protein</fullName>
    </submittedName>
</protein>
<organism evidence="2 3">
    <name type="scientific">Orbus hercynius</name>
    <dbReference type="NCBI Taxonomy" id="593135"/>
    <lineage>
        <taxon>Bacteria</taxon>
        <taxon>Pseudomonadati</taxon>
        <taxon>Pseudomonadota</taxon>
        <taxon>Gammaproteobacteria</taxon>
        <taxon>Orbales</taxon>
        <taxon>Orbaceae</taxon>
        <taxon>Orbus</taxon>
    </lineage>
</organism>
<name>A0A495RBI6_9GAMM</name>
<dbReference type="PANTHER" id="PTHR36573:SF1">
    <property type="entry name" value="INTERMEMBRANE PHOSPHOLIPID TRANSPORT SYSTEM BINDING PROTEIN MLAC"/>
    <property type="match status" value="1"/>
</dbReference>
<dbReference type="EMBL" id="RBWY01000004">
    <property type="protein sequence ID" value="RKS84701.1"/>
    <property type="molecule type" value="Genomic_DNA"/>
</dbReference>
<evidence type="ECO:0000313" key="3">
    <source>
        <dbReference type="Proteomes" id="UP000278542"/>
    </source>
</evidence>
<dbReference type="Proteomes" id="UP000278542">
    <property type="component" value="Unassembled WGS sequence"/>
</dbReference>
<dbReference type="Pfam" id="PF05494">
    <property type="entry name" value="MlaC"/>
    <property type="match status" value="1"/>
</dbReference>
<dbReference type="InterPro" id="IPR008869">
    <property type="entry name" value="MlaC/ttg2D"/>
</dbReference>
<dbReference type="AlphaFoldDB" id="A0A495RBI6"/>
<feature type="signal peptide" evidence="1">
    <location>
        <begin position="1"/>
        <end position="19"/>
    </location>
</feature>